<reference evidence="4 5" key="1">
    <citation type="submission" date="2019-01" db="EMBL/GenBank/DDBJ databases">
        <title>Cytophagaceae bacterium strain CAR-16.</title>
        <authorList>
            <person name="Chen W.-M."/>
        </authorList>
    </citation>
    <scope>NUCLEOTIDE SEQUENCE [LARGE SCALE GENOMIC DNA]</scope>
    <source>
        <strain evidence="4 5">CAR-16</strain>
    </source>
</reference>
<dbReference type="Pfam" id="PF12833">
    <property type="entry name" value="HTH_18"/>
    <property type="match status" value="1"/>
</dbReference>
<keyword evidence="2" id="KW-0472">Membrane</keyword>
<feature type="transmembrane region" description="Helical" evidence="2">
    <location>
        <begin position="191"/>
        <end position="215"/>
    </location>
</feature>
<feature type="domain" description="HTH araC/xylS-type" evidence="3">
    <location>
        <begin position="291"/>
        <end position="395"/>
    </location>
</feature>
<dbReference type="PANTHER" id="PTHR43280">
    <property type="entry name" value="ARAC-FAMILY TRANSCRIPTIONAL REGULATOR"/>
    <property type="match status" value="1"/>
</dbReference>
<dbReference type="Gene3D" id="1.10.10.60">
    <property type="entry name" value="Homeodomain-like"/>
    <property type="match status" value="1"/>
</dbReference>
<proteinExistence type="predicted"/>
<feature type="transmembrane region" description="Helical" evidence="2">
    <location>
        <begin position="28"/>
        <end position="47"/>
    </location>
</feature>
<gene>
    <name evidence="4" type="ORF">ESB04_07180</name>
</gene>
<dbReference type="OrthoDB" id="5492415at2"/>
<evidence type="ECO:0000313" key="5">
    <source>
        <dbReference type="Proteomes" id="UP000289455"/>
    </source>
</evidence>
<feature type="transmembrane region" description="Helical" evidence="2">
    <location>
        <begin position="6"/>
        <end position="21"/>
    </location>
</feature>
<dbReference type="PROSITE" id="PS01124">
    <property type="entry name" value="HTH_ARAC_FAMILY_2"/>
    <property type="match status" value="1"/>
</dbReference>
<feature type="transmembrane region" description="Helical" evidence="2">
    <location>
        <begin position="53"/>
        <end position="73"/>
    </location>
</feature>
<dbReference type="GO" id="GO:0043565">
    <property type="term" value="F:sequence-specific DNA binding"/>
    <property type="evidence" value="ECO:0007669"/>
    <property type="project" value="InterPro"/>
</dbReference>
<keyword evidence="1" id="KW-0238">DNA-binding</keyword>
<name>A0A4Q1BZ78_9BACT</name>
<dbReference type="InterPro" id="IPR018060">
    <property type="entry name" value="HTH_AraC"/>
</dbReference>
<organism evidence="4 5">
    <name type="scientific">Aquirufa rosea</name>
    <dbReference type="NCBI Taxonomy" id="2509241"/>
    <lineage>
        <taxon>Bacteria</taxon>
        <taxon>Pseudomonadati</taxon>
        <taxon>Bacteroidota</taxon>
        <taxon>Cytophagia</taxon>
        <taxon>Cytophagales</taxon>
        <taxon>Flectobacillaceae</taxon>
        <taxon>Aquirufa</taxon>
    </lineage>
</organism>
<dbReference type="Proteomes" id="UP000289455">
    <property type="component" value="Unassembled WGS sequence"/>
</dbReference>
<feature type="transmembrane region" description="Helical" evidence="2">
    <location>
        <begin position="152"/>
        <end position="170"/>
    </location>
</feature>
<sequence length="399" mass="47228">MFLSLPFLSILFSIIIAYFNYKKNRSIIFLSIFYLLIGLISLKYYLFTYDSQMSWLLAILYGHFSPLFFLIGPTSYIYVRNTLNDHEGISKKDLWHLIPSIYMLIGLFPYFLKPFEEKLSLVNKILNQPGELYINQIHVLSPSLINEFLRNFLYVYYAWLMITLLIKARWDMDESESSDPHTQQKQITFKWLIIFVSFNTFIASILLSSNFIVLFSPKQDLSNLHDYLPYYRILVMFAFVMPLLILLFPRVLYGIPKVTLEEIELIQSKKKKNQVDRVEPYVDDSFYELSQVILQYIETEKPYLNPRFSIRDIVVTLNIPQHHVSYCFNKILNNPFPSVKNKYRIEYVKGLILQDTEKRYSLEGLMKEAGFTSKNSFFQAFKEIEGCTPKVWAEQQKIP</sequence>
<dbReference type="AlphaFoldDB" id="A0A4Q1BZ78"/>
<dbReference type="GO" id="GO:0003700">
    <property type="term" value="F:DNA-binding transcription factor activity"/>
    <property type="evidence" value="ECO:0007669"/>
    <property type="project" value="InterPro"/>
</dbReference>
<comment type="caution">
    <text evidence="4">The sequence shown here is derived from an EMBL/GenBank/DDBJ whole genome shotgun (WGS) entry which is preliminary data.</text>
</comment>
<feature type="transmembrane region" description="Helical" evidence="2">
    <location>
        <begin position="94"/>
        <end position="112"/>
    </location>
</feature>
<dbReference type="PANTHER" id="PTHR43280:SF29">
    <property type="entry name" value="ARAC-FAMILY TRANSCRIPTIONAL REGULATOR"/>
    <property type="match status" value="1"/>
</dbReference>
<evidence type="ECO:0000259" key="3">
    <source>
        <dbReference type="PROSITE" id="PS01124"/>
    </source>
</evidence>
<dbReference type="EMBL" id="SDHY01000004">
    <property type="protein sequence ID" value="RXK48735.1"/>
    <property type="molecule type" value="Genomic_DNA"/>
</dbReference>
<evidence type="ECO:0000313" key="4">
    <source>
        <dbReference type="EMBL" id="RXK48735.1"/>
    </source>
</evidence>
<evidence type="ECO:0000256" key="2">
    <source>
        <dbReference type="SAM" id="Phobius"/>
    </source>
</evidence>
<accession>A0A4Q1BZ78</accession>
<evidence type="ECO:0000256" key="1">
    <source>
        <dbReference type="ARBA" id="ARBA00023125"/>
    </source>
</evidence>
<keyword evidence="2" id="KW-0812">Transmembrane</keyword>
<feature type="transmembrane region" description="Helical" evidence="2">
    <location>
        <begin position="227"/>
        <end position="248"/>
    </location>
</feature>
<protein>
    <submittedName>
        <fullName evidence="4">AraC family transcriptional regulator</fullName>
    </submittedName>
</protein>
<keyword evidence="2" id="KW-1133">Transmembrane helix</keyword>
<keyword evidence="5" id="KW-1185">Reference proteome</keyword>